<proteinExistence type="predicted"/>
<reference evidence="1 2" key="1">
    <citation type="submission" date="2023-02" db="EMBL/GenBank/DDBJ databases">
        <title>LHISI_Scaffold_Assembly.</title>
        <authorList>
            <person name="Stuart O.P."/>
            <person name="Cleave R."/>
            <person name="Magrath M.J.L."/>
            <person name="Mikheyev A.S."/>
        </authorList>
    </citation>
    <scope>NUCLEOTIDE SEQUENCE [LARGE SCALE GENOMIC DNA]</scope>
    <source>
        <strain evidence="1">Daus_M_001</strain>
        <tissue evidence="1">Leg muscle</tissue>
    </source>
</reference>
<evidence type="ECO:0008006" key="3">
    <source>
        <dbReference type="Google" id="ProtNLM"/>
    </source>
</evidence>
<organism evidence="1 2">
    <name type="scientific">Dryococelus australis</name>
    <dbReference type="NCBI Taxonomy" id="614101"/>
    <lineage>
        <taxon>Eukaryota</taxon>
        <taxon>Metazoa</taxon>
        <taxon>Ecdysozoa</taxon>
        <taxon>Arthropoda</taxon>
        <taxon>Hexapoda</taxon>
        <taxon>Insecta</taxon>
        <taxon>Pterygota</taxon>
        <taxon>Neoptera</taxon>
        <taxon>Polyneoptera</taxon>
        <taxon>Phasmatodea</taxon>
        <taxon>Verophasmatodea</taxon>
        <taxon>Anareolatae</taxon>
        <taxon>Phasmatidae</taxon>
        <taxon>Eurycanthinae</taxon>
        <taxon>Dryococelus</taxon>
    </lineage>
</organism>
<keyword evidence="2" id="KW-1185">Reference proteome</keyword>
<evidence type="ECO:0000313" key="1">
    <source>
        <dbReference type="EMBL" id="KAJ8892799.1"/>
    </source>
</evidence>
<evidence type="ECO:0000313" key="2">
    <source>
        <dbReference type="Proteomes" id="UP001159363"/>
    </source>
</evidence>
<name>A0ABQ9I832_9NEOP</name>
<dbReference type="EMBL" id="JARBHB010000002">
    <property type="protein sequence ID" value="KAJ8892799.1"/>
    <property type="molecule type" value="Genomic_DNA"/>
</dbReference>
<sequence>MERPNKGLFHNLFDDLQQHSVKFFSYFRMSKNSLYRLLSMIEESIRKRDTVMREAIPSDQRLALNVLGNWLQHERSMHRLSHRFINSIGDTSQSLYCHKGFIYGPVLSTYHSTIVILETAAWFEKRANFPHCVAAVSGKHIRIIKPNDSGSLKCNFKQFCSILLLAACDSNYRFPYIDVGVPGKASYSTTFKNTRFYSKLQSNKIKLPAPRPLLQQRPDQVPYVIIRVEGFGLSQFALRPYGGRFLTAEKKVFNYLIINFEHDFAGTIIKTCCLLHNFVKGTIWRLEEGMPVDNCNPGNNARCTSLLLTDYFMNEGALEWQMQ</sequence>
<protein>
    <recommendedName>
        <fullName evidence="3">DDE Tnp4 domain-containing protein</fullName>
    </recommendedName>
</protein>
<accession>A0ABQ9I832</accession>
<gene>
    <name evidence="1" type="ORF">PR048_005380</name>
</gene>
<dbReference type="Proteomes" id="UP001159363">
    <property type="component" value="Chromosome 2"/>
</dbReference>
<comment type="caution">
    <text evidence="1">The sequence shown here is derived from an EMBL/GenBank/DDBJ whole genome shotgun (WGS) entry which is preliminary data.</text>
</comment>